<dbReference type="AlphaFoldDB" id="A0A7W7S0B0"/>
<dbReference type="InterPro" id="IPR041098">
    <property type="entry name" value="Rv2175c_C"/>
</dbReference>
<dbReference type="Pfam" id="PF21531">
    <property type="entry name" value="Rv2175c_wHTH"/>
    <property type="match status" value="1"/>
</dbReference>
<dbReference type="EMBL" id="JACHJU010000002">
    <property type="protein sequence ID" value="MBB4941372.1"/>
    <property type="molecule type" value="Genomic_DNA"/>
</dbReference>
<sequence>MTLSVAQIDRETDQLVGEWLTLSEVARRLNLSAGRAKQLLKDRKLIGVRRGGGEPQVPAAFIAADDDVVKGLPGTLTVLLDAGYSDVESLRWLFTPDDTLPGSPVDAIVAGRHTEVKRRAQALGF</sequence>
<keyword evidence="4" id="KW-1185">Reference proteome</keyword>
<evidence type="ECO:0000313" key="4">
    <source>
        <dbReference type="Proteomes" id="UP000534286"/>
    </source>
</evidence>
<proteinExistence type="predicted"/>
<feature type="domain" description="Rv2175c C-terminal" evidence="1">
    <location>
        <begin position="69"/>
        <end position="124"/>
    </location>
</feature>
<dbReference type="RefSeq" id="WP_184757473.1">
    <property type="nucleotide sequence ID" value="NZ_BAABEK010000032.1"/>
</dbReference>
<evidence type="ECO:0000313" key="3">
    <source>
        <dbReference type="EMBL" id="MBB4941372.1"/>
    </source>
</evidence>
<evidence type="ECO:0000259" key="1">
    <source>
        <dbReference type="Pfam" id="PF18367"/>
    </source>
</evidence>
<gene>
    <name evidence="3" type="ORF">FHR32_005749</name>
</gene>
<organism evidence="3 4">
    <name type="scientific">Streptosporangium album</name>
    <dbReference type="NCBI Taxonomy" id="47479"/>
    <lineage>
        <taxon>Bacteria</taxon>
        <taxon>Bacillati</taxon>
        <taxon>Actinomycetota</taxon>
        <taxon>Actinomycetes</taxon>
        <taxon>Streptosporangiales</taxon>
        <taxon>Streptosporangiaceae</taxon>
        <taxon>Streptosporangium</taxon>
    </lineage>
</organism>
<evidence type="ECO:0000259" key="2">
    <source>
        <dbReference type="Pfam" id="PF21531"/>
    </source>
</evidence>
<dbReference type="Pfam" id="PF18367">
    <property type="entry name" value="Rv2175c_C"/>
    <property type="match status" value="1"/>
</dbReference>
<name>A0A7W7S0B0_9ACTN</name>
<dbReference type="InterPro" id="IPR048576">
    <property type="entry name" value="Rv2175c_wHTH"/>
</dbReference>
<feature type="domain" description="DNA-binding protein Rv2175c wHTH" evidence="2">
    <location>
        <begin position="18"/>
        <end position="62"/>
    </location>
</feature>
<reference evidence="3 4" key="1">
    <citation type="submission" date="2020-08" db="EMBL/GenBank/DDBJ databases">
        <title>Sequencing the genomes of 1000 actinobacteria strains.</title>
        <authorList>
            <person name="Klenk H.-P."/>
        </authorList>
    </citation>
    <scope>NUCLEOTIDE SEQUENCE [LARGE SCALE GENOMIC DNA]</scope>
    <source>
        <strain evidence="3 4">DSM 43023</strain>
    </source>
</reference>
<dbReference type="Proteomes" id="UP000534286">
    <property type="component" value="Unassembled WGS sequence"/>
</dbReference>
<dbReference type="GO" id="GO:0003677">
    <property type="term" value="F:DNA binding"/>
    <property type="evidence" value="ECO:0007669"/>
    <property type="project" value="InterPro"/>
</dbReference>
<evidence type="ECO:0008006" key="5">
    <source>
        <dbReference type="Google" id="ProtNLM"/>
    </source>
</evidence>
<accession>A0A7W7S0B0</accession>
<comment type="caution">
    <text evidence="3">The sequence shown here is derived from an EMBL/GenBank/DDBJ whole genome shotgun (WGS) entry which is preliminary data.</text>
</comment>
<protein>
    <recommendedName>
        <fullName evidence="5">Rv2175c C-terminal domain-containing protein</fullName>
    </recommendedName>
</protein>